<keyword evidence="5 7" id="KW-0648">Protein biosynthesis</keyword>
<dbReference type="InterPro" id="IPR015413">
    <property type="entry name" value="Methionyl/Leucyl_tRNA_Synth"/>
</dbReference>
<dbReference type="InterPro" id="IPR014729">
    <property type="entry name" value="Rossmann-like_a/b/a_fold"/>
</dbReference>
<dbReference type="SUPFAM" id="SSF47323">
    <property type="entry name" value="Anticodon-binding domain of a subclass of class I aminoacyl-tRNA synthetases"/>
    <property type="match status" value="1"/>
</dbReference>
<dbReference type="Gene3D" id="2.170.220.10">
    <property type="match status" value="1"/>
</dbReference>
<dbReference type="InterPro" id="IPR009080">
    <property type="entry name" value="tRNAsynth_Ia_anticodon-bd"/>
</dbReference>
<comment type="function">
    <text evidence="1 7">Is required not only for elongation of protein synthesis but also for the initiation of all mRNA translation through initiator tRNA(fMet) aminoacylation.</text>
</comment>
<comment type="caution">
    <text evidence="7">Lacks conserved residue(s) required for the propagation of feature annotation.</text>
</comment>
<dbReference type="EMBL" id="JAHLFM010000038">
    <property type="protein sequence ID" value="MBU3830998.1"/>
    <property type="molecule type" value="Genomic_DNA"/>
</dbReference>
<dbReference type="GO" id="GO:0005524">
    <property type="term" value="F:ATP binding"/>
    <property type="evidence" value="ECO:0007669"/>
    <property type="project" value="UniProtKB-UniRule"/>
</dbReference>
<feature type="short sequence motif" description="'HIGH' region" evidence="7">
    <location>
        <begin position="12"/>
        <end position="22"/>
    </location>
</feature>
<keyword evidence="7" id="KW-0963">Cytoplasm</keyword>
<reference evidence="10" key="1">
    <citation type="journal article" date="2021" name="PeerJ">
        <title>Extensive microbial diversity within the chicken gut microbiome revealed by metagenomics and culture.</title>
        <authorList>
            <person name="Gilroy R."/>
            <person name="Ravi A."/>
            <person name="Getino M."/>
            <person name="Pursley I."/>
            <person name="Horton D.L."/>
            <person name="Alikhan N.F."/>
            <person name="Baker D."/>
            <person name="Gharbi K."/>
            <person name="Hall N."/>
            <person name="Watson M."/>
            <person name="Adriaenssens E.M."/>
            <person name="Foster-Nyarko E."/>
            <person name="Jarju S."/>
            <person name="Secka A."/>
            <person name="Antonio M."/>
            <person name="Oren A."/>
            <person name="Chaudhuri R.R."/>
            <person name="La Ragione R."/>
            <person name="Hildebrand F."/>
            <person name="Pallen M.J."/>
        </authorList>
    </citation>
    <scope>NUCLEOTIDE SEQUENCE</scope>
    <source>
        <strain evidence="10">A5-1222</strain>
    </source>
</reference>
<dbReference type="NCBIfam" id="TIGR00398">
    <property type="entry name" value="metG"/>
    <property type="match status" value="1"/>
</dbReference>
<dbReference type="InterPro" id="IPR014758">
    <property type="entry name" value="Met-tRNA_synth"/>
</dbReference>
<dbReference type="PANTHER" id="PTHR43326">
    <property type="entry name" value="METHIONYL-TRNA SYNTHETASE"/>
    <property type="match status" value="1"/>
</dbReference>
<comment type="similarity">
    <text evidence="8">Belongs to the class-I aminoacyl-tRNA synthetase family.</text>
</comment>
<dbReference type="GO" id="GO:0005737">
    <property type="term" value="C:cytoplasm"/>
    <property type="evidence" value="ECO:0007669"/>
    <property type="project" value="UniProtKB-SubCell"/>
</dbReference>
<proteinExistence type="inferred from homology"/>
<feature type="binding site" evidence="7">
    <location>
        <position position="148"/>
    </location>
    <ligand>
        <name>Zn(2+)</name>
        <dbReference type="ChEBI" id="CHEBI:29105"/>
    </ligand>
</feature>
<keyword evidence="3 7" id="KW-0547">Nucleotide-binding</keyword>
<feature type="short sequence motif" description="'KMSKS' region" evidence="7">
    <location>
        <begin position="303"/>
        <end position="307"/>
    </location>
</feature>
<dbReference type="InterPro" id="IPR023457">
    <property type="entry name" value="Met-tRNA_synth_2"/>
</dbReference>
<dbReference type="InterPro" id="IPR033911">
    <property type="entry name" value="MetRS_core"/>
</dbReference>
<comment type="caution">
    <text evidence="10">The sequence shown here is derived from an EMBL/GenBank/DDBJ whole genome shotgun (WGS) entry which is preliminary data.</text>
</comment>
<dbReference type="GO" id="GO:0006431">
    <property type="term" value="P:methionyl-tRNA aminoacylation"/>
    <property type="evidence" value="ECO:0007669"/>
    <property type="project" value="UniProtKB-UniRule"/>
</dbReference>
<evidence type="ECO:0000256" key="7">
    <source>
        <dbReference type="HAMAP-Rule" id="MF_01228"/>
    </source>
</evidence>
<comment type="subcellular location">
    <subcellularLocation>
        <location evidence="7">Cytoplasm</location>
    </subcellularLocation>
</comment>
<feature type="domain" description="Methionyl/Leucyl tRNA synthetase" evidence="9">
    <location>
        <begin position="6"/>
        <end position="366"/>
    </location>
</feature>
<keyword evidence="2 7" id="KW-0436">Ligase</keyword>
<dbReference type="Gene3D" id="3.40.50.620">
    <property type="entry name" value="HUPs"/>
    <property type="match status" value="1"/>
</dbReference>
<feature type="binding site" evidence="7">
    <location>
        <position position="127"/>
    </location>
    <ligand>
        <name>Zn(2+)</name>
        <dbReference type="ChEBI" id="CHEBI:29105"/>
    </ligand>
</feature>
<dbReference type="Gene3D" id="1.10.730.10">
    <property type="entry name" value="Isoleucyl-tRNA Synthetase, Domain 1"/>
    <property type="match status" value="1"/>
</dbReference>
<sequence>MNKKAYITTPIYYASGKPHIGHAYTTILADIINRYKKLFGYETFFVTGTDEHGQKIAQKAHENNITPKEFVDKCSENFKNLFNILGIKYDRFIRTTDEDHKHVVRETFKTLYDKGFIYLDNWTGYYCVQCEETLTDSQIIKKDNELYCEIGHKIIEKNEESYFFNIHNDAQWLKEYYSSHPNFIIPQYRVNELENNFLNNLTDLSISRTSIDWGINVPINNKHVVYVWLDALMNYLSALGYKSNHDDNYQKFWADPNCEKIQLMSKEIIRFHCIYWPLILKDIDANLPTTILSHGWIVTKEGKMSKSLGNVIDPIELVNVYGRDQLRYFIIKDLPTYKDGIFSYDIFEETINADLANNIGNLISRTIGMLTKYNNKIIPNYSGCVLSMDNELEQLIKDTIKEVEIAIQNLELEKCAISIIELVKYANKYIEDNKPWELFKNGKLNDLNSLLNHLCLVIQTIMLLLSPILIDGVKLMSKQMNIDLNSLSILRVLDFNSLNGLRVNDSSPIYARVEKK</sequence>
<dbReference type="Pfam" id="PF09334">
    <property type="entry name" value="tRNA-synt_1g"/>
    <property type="match status" value="1"/>
</dbReference>
<dbReference type="NCBIfam" id="NF008900">
    <property type="entry name" value="PRK12267.1"/>
    <property type="match status" value="1"/>
</dbReference>
<feature type="binding site" evidence="7">
    <location>
        <position position="130"/>
    </location>
    <ligand>
        <name>Zn(2+)</name>
        <dbReference type="ChEBI" id="CHEBI:29105"/>
    </ligand>
</feature>
<reference evidence="10" key="2">
    <citation type="submission" date="2021-04" db="EMBL/GenBank/DDBJ databases">
        <authorList>
            <person name="Gilroy R."/>
        </authorList>
    </citation>
    <scope>NUCLEOTIDE SEQUENCE</scope>
    <source>
        <strain evidence="10">A5-1222</strain>
    </source>
</reference>
<dbReference type="SUPFAM" id="SSF52374">
    <property type="entry name" value="Nucleotidylyl transferase"/>
    <property type="match status" value="1"/>
</dbReference>
<dbReference type="EC" id="6.1.1.10" evidence="7"/>
<evidence type="ECO:0000256" key="6">
    <source>
        <dbReference type="ARBA" id="ARBA00023146"/>
    </source>
</evidence>
<dbReference type="AlphaFoldDB" id="A0A9E2KXQ1"/>
<protein>
    <recommendedName>
        <fullName evidence="7">Methionine--tRNA ligase</fullName>
        <ecNumber evidence="7">6.1.1.10</ecNumber>
    </recommendedName>
    <alternativeName>
        <fullName evidence="7">Methionyl-tRNA synthetase</fullName>
        <shortName evidence="7">MetRS</shortName>
    </alternativeName>
</protein>
<accession>A0A9E2KXQ1</accession>
<evidence type="ECO:0000256" key="2">
    <source>
        <dbReference type="ARBA" id="ARBA00022598"/>
    </source>
</evidence>
<dbReference type="HAMAP" id="MF_01228">
    <property type="entry name" value="Met_tRNA_synth_type2"/>
    <property type="match status" value="1"/>
</dbReference>
<comment type="subunit">
    <text evidence="7">Monomer.</text>
</comment>
<keyword evidence="4 7" id="KW-0067">ATP-binding</keyword>
<dbReference type="GO" id="GO:0004825">
    <property type="term" value="F:methionine-tRNA ligase activity"/>
    <property type="evidence" value="ECO:0007669"/>
    <property type="project" value="UniProtKB-UniRule"/>
</dbReference>
<keyword evidence="6 7" id="KW-0030">Aminoacyl-tRNA synthetase</keyword>
<dbReference type="Proteomes" id="UP000824247">
    <property type="component" value="Unassembled WGS sequence"/>
</dbReference>
<dbReference type="PRINTS" id="PR01041">
    <property type="entry name" value="TRNASYNTHMET"/>
</dbReference>
<comment type="catalytic activity">
    <reaction evidence="7">
        <text>tRNA(Met) + L-methionine + ATP = L-methionyl-tRNA(Met) + AMP + diphosphate</text>
        <dbReference type="Rhea" id="RHEA:13481"/>
        <dbReference type="Rhea" id="RHEA-COMP:9667"/>
        <dbReference type="Rhea" id="RHEA-COMP:9698"/>
        <dbReference type="ChEBI" id="CHEBI:30616"/>
        <dbReference type="ChEBI" id="CHEBI:33019"/>
        <dbReference type="ChEBI" id="CHEBI:57844"/>
        <dbReference type="ChEBI" id="CHEBI:78442"/>
        <dbReference type="ChEBI" id="CHEBI:78530"/>
        <dbReference type="ChEBI" id="CHEBI:456215"/>
        <dbReference type="EC" id="6.1.1.10"/>
    </reaction>
</comment>
<evidence type="ECO:0000256" key="5">
    <source>
        <dbReference type="ARBA" id="ARBA00022917"/>
    </source>
</evidence>
<evidence type="ECO:0000313" key="11">
    <source>
        <dbReference type="Proteomes" id="UP000824247"/>
    </source>
</evidence>
<organism evidence="10 11">
    <name type="scientific">Candidatus Ureaplasma intestinipullorum</name>
    <dbReference type="NCBI Taxonomy" id="2838770"/>
    <lineage>
        <taxon>Bacteria</taxon>
        <taxon>Bacillati</taxon>
        <taxon>Mycoplasmatota</taxon>
        <taxon>Mycoplasmoidales</taxon>
        <taxon>Mycoplasmoidaceae</taxon>
        <taxon>Ureaplasma</taxon>
    </lineage>
</organism>
<dbReference type="CDD" id="cd00814">
    <property type="entry name" value="MetRS_core"/>
    <property type="match status" value="1"/>
</dbReference>
<name>A0A9E2KXQ1_9BACT</name>
<dbReference type="CDD" id="cd07957">
    <property type="entry name" value="Anticodon_Ia_Met"/>
    <property type="match status" value="1"/>
</dbReference>
<evidence type="ECO:0000313" key="10">
    <source>
        <dbReference type="EMBL" id="MBU3830998.1"/>
    </source>
</evidence>
<dbReference type="InterPro" id="IPR041872">
    <property type="entry name" value="Anticodon_Met"/>
</dbReference>
<evidence type="ECO:0000256" key="1">
    <source>
        <dbReference type="ARBA" id="ARBA00003314"/>
    </source>
</evidence>
<gene>
    <name evidence="7 10" type="primary">metG</name>
    <name evidence="10" type="ORF">H9897_02480</name>
</gene>
<evidence type="ECO:0000256" key="8">
    <source>
        <dbReference type="RuleBase" id="RU363039"/>
    </source>
</evidence>
<evidence type="ECO:0000259" key="9">
    <source>
        <dbReference type="Pfam" id="PF09334"/>
    </source>
</evidence>
<evidence type="ECO:0000256" key="3">
    <source>
        <dbReference type="ARBA" id="ARBA00022741"/>
    </source>
</evidence>
<dbReference type="PANTHER" id="PTHR43326:SF1">
    <property type="entry name" value="METHIONINE--TRNA LIGASE, MITOCHONDRIAL"/>
    <property type="match status" value="1"/>
</dbReference>
<evidence type="ECO:0000256" key="4">
    <source>
        <dbReference type="ARBA" id="ARBA00022840"/>
    </source>
</evidence>